<comment type="caution">
    <text evidence="1">The sequence shown here is derived from an EMBL/GenBank/DDBJ whole genome shotgun (WGS) entry which is preliminary data.</text>
</comment>
<dbReference type="EMBL" id="VSRR010000263">
    <property type="protein sequence ID" value="MPC13172.1"/>
    <property type="molecule type" value="Genomic_DNA"/>
</dbReference>
<accession>A0A5B7CTV6</accession>
<name>A0A5B7CTV6_PORTR</name>
<keyword evidence="2" id="KW-1185">Reference proteome</keyword>
<dbReference type="Proteomes" id="UP000324222">
    <property type="component" value="Unassembled WGS sequence"/>
</dbReference>
<sequence length="95" mass="10678">MVNSSFSPSACLPPPLSLWLDYRDGARGRKDRSKEVHLRPGQYGLQTAEESVRPWGVTSQDMLAKRLKVAKMNYNMYNVVPCRRVLTLNLPGSNG</sequence>
<dbReference type="AlphaFoldDB" id="A0A5B7CTV6"/>
<gene>
    <name evidence="1" type="ORF">E2C01_005894</name>
</gene>
<evidence type="ECO:0000313" key="1">
    <source>
        <dbReference type="EMBL" id="MPC13172.1"/>
    </source>
</evidence>
<reference evidence="1 2" key="1">
    <citation type="submission" date="2019-05" db="EMBL/GenBank/DDBJ databases">
        <title>Another draft genome of Portunus trituberculatus and its Hox gene families provides insights of decapod evolution.</title>
        <authorList>
            <person name="Jeong J.-H."/>
            <person name="Song I."/>
            <person name="Kim S."/>
            <person name="Choi T."/>
            <person name="Kim D."/>
            <person name="Ryu S."/>
            <person name="Kim W."/>
        </authorList>
    </citation>
    <scope>NUCLEOTIDE SEQUENCE [LARGE SCALE GENOMIC DNA]</scope>
    <source>
        <tissue evidence="1">Muscle</tissue>
    </source>
</reference>
<proteinExistence type="predicted"/>
<protein>
    <submittedName>
        <fullName evidence="1">Uncharacterized protein</fullName>
    </submittedName>
</protein>
<organism evidence="1 2">
    <name type="scientific">Portunus trituberculatus</name>
    <name type="common">Swimming crab</name>
    <name type="synonym">Neptunus trituberculatus</name>
    <dbReference type="NCBI Taxonomy" id="210409"/>
    <lineage>
        <taxon>Eukaryota</taxon>
        <taxon>Metazoa</taxon>
        <taxon>Ecdysozoa</taxon>
        <taxon>Arthropoda</taxon>
        <taxon>Crustacea</taxon>
        <taxon>Multicrustacea</taxon>
        <taxon>Malacostraca</taxon>
        <taxon>Eumalacostraca</taxon>
        <taxon>Eucarida</taxon>
        <taxon>Decapoda</taxon>
        <taxon>Pleocyemata</taxon>
        <taxon>Brachyura</taxon>
        <taxon>Eubrachyura</taxon>
        <taxon>Portunoidea</taxon>
        <taxon>Portunidae</taxon>
        <taxon>Portuninae</taxon>
        <taxon>Portunus</taxon>
    </lineage>
</organism>
<evidence type="ECO:0000313" key="2">
    <source>
        <dbReference type="Proteomes" id="UP000324222"/>
    </source>
</evidence>